<feature type="signal peptide" evidence="5">
    <location>
        <begin position="1"/>
        <end position="20"/>
    </location>
</feature>
<dbReference type="SUPFAM" id="SSF52266">
    <property type="entry name" value="SGNH hydrolase"/>
    <property type="match status" value="1"/>
</dbReference>
<dbReference type="PANTHER" id="PTHR22835">
    <property type="entry name" value="ZINC FINGER FYVE DOMAIN CONTAINING PROTEIN"/>
    <property type="match status" value="1"/>
</dbReference>
<protein>
    <submittedName>
        <fullName evidence="6">Esterase</fullName>
    </submittedName>
</protein>
<comment type="caution">
    <text evidence="6">The sequence shown here is derived from an EMBL/GenBank/DDBJ whole genome shotgun (WGS) entry which is preliminary data.</text>
</comment>
<dbReference type="InterPro" id="IPR036514">
    <property type="entry name" value="SGNH_hydro_sf"/>
</dbReference>
<keyword evidence="2 5" id="KW-0732">Signal</keyword>
<dbReference type="AlphaFoldDB" id="A0A6A3BLC4"/>
<evidence type="ECO:0000313" key="6">
    <source>
        <dbReference type="EMBL" id="KAE8717790.1"/>
    </source>
</evidence>
<keyword evidence="4" id="KW-0325">Glycoprotein</keyword>
<accession>A0A6A3BLC4</accession>
<gene>
    <name evidence="6" type="ORF">F3Y22_tig00110020pilonHSYRG00051</name>
</gene>
<keyword evidence="7" id="KW-1185">Reference proteome</keyword>
<comment type="similarity">
    <text evidence="1">Belongs to the 'GDSL' lipolytic enzyme family.</text>
</comment>
<organism evidence="6 7">
    <name type="scientific">Hibiscus syriacus</name>
    <name type="common">Rose of Sharon</name>
    <dbReference type="NCBI Taxonomy" id="106335"/>
    <lineage>
        <taxon>Eukaryota</taxon>
        <taxon>Viridiplantae</taxon>
        <taxon>Streptophyta</taxon>
        <taxon>Embryophyta</taxon>
        <taxon>Tracheophyta</taxon>
        <taxon>Spermatophyta</taxon>
        <taxon>Magnoliopsida</taxon>
        <taxon>eudicotyledons</taxon>
        <taxon>Gunneridae</taxon>
        <taxon>Pentapetalae</taxon>
        <taxon>rosids</taxon>
        <taxon>malvids</taxon>
        <taxon>Malvales</taxon>
        <taxon>Malvaceae</taxon>
        <taxon>Malvoideae</taxon>
        <taxon>Hibiscus</taxon>
    </lineage>
</organism>
<evidence type="ECO:0000313" key="7">
    <source>
        <dbReference type="Proteomes" id="UP000436088"/>
    </source>
</evidence>
<dbReference type="Pfam" id="PF00657">
    <property type="entry name" value="Lipase_GDSL"/>
    <property type="match status" value="1"/>
</dbReference>
<feature type="chain" id="PRO_5025626395" evidence="5">
    <location>
        <begin position="21"/>
        <end position="354"/>
    </location>
</feature>
<evidence type="ECO:0000256" key="4">
    <source>
        <dbReference type="ARBA" id="ARBA00023180"/>
    </source>
</evidence>
<evidence type="ECO:0000256" key="2">
    <source>
        <dbReference type="ARBA" id="ARBA00022729"/>
    </source>
</evidence>
<dbReference type="InterPro" id="IPR035669">
    <property type="entry name" value="SGNH_plant_lipase-like"/>
</dbReference>
<dbReference type="Proteomes" id="UP000436088">
    <property type="component" value="Unassembled WGS sequence"/>
</dbReference>
<dbReference type="EMBL" id="VEPZ02000817">
    <property type="protein sequence ID" value="KAE8717790.1"/>
    <property type="molecule type" value="Genomic_DNA"/>
</dbReference>
<name>A0A6A3BLC4_HIBSY</name>
<keyword evidence="3" id="KW-0378">Hydrolase</keyword>
<evidence type="ECO:0000256" key="5">
    <source>
        <dbReference type="SAM" id="SignalP"/>
    </source>
</evidence>
<dbReference type="CDD" id="cd01837">
    <property type="entry name" value="SGNH_plant_lipase_like"/>
    <property type="match status" value="1"/>
</dbReference>
<dbReference type="InterPro" id="IPR001087">
    <property type="entry name" value="GDSL"/>
</dbReference>
<dbReference type="PANTHER" id="PTHR22835:SF292">
    <property type="entry name" value="ESTERASE-LIKE ISOFORM X1"/>
    <property type="match status" value="1"/>
</dbReference>
<evidence type="ECO:0000256" key="1">
    <source>
        <dbReference type="ARBA" id="ARBA00008668"/>
    </source>
</evidence>
<dbReference type="GO" id="GO:0016788">
    <property type="term" value="F:hydrolase activity, acting on ester bonds"/>
    <property type="evidence" value="ECO:0007669"/>
    <property type="project" value="InterPro"/>
</dbReference>
<reference evidence="6" key="1">
    <citation type="submission" date="2019-09" db="EMBL/GenBank/DDBJ databases">
        <title>Draft genome information of white flower Hibiscus syriacus.</title>
        <authorList>
            <person name="Kim Y.-M."/>
        </authorList>
    </citation>
    <scope>NUCLEOTIDE SEQUENCE [LARGE SCALE GENOMIC DNA]</scope>
    <source>
        <strain evidence="6">YM2019G1</strain>
    </source>
</reference>
<proteinExistence type="inferred from homology"/>
<dbReference type="Gene3D" id="3.40.50.1110">
    <property type="entry name" value="SGNH hydrolase"/>
    <property type="match status" value="1"/>
</dbReference>
<sequence>MDHSTTIFCFFITVLHVSTASDRILPSTFCNFPAIYNFGASNSDTGGLAAAFIQFKPPNGHTFFGMPAGRMCDGRLIVDFTAESLKLPFLSSYLNSLAINFKHGANFATAGSTITFPTTNIVPKGGAYESLMPREEDFAEALYTFDIGQNDLLNGLFLNMTVPQVIATIPDMVNQFSKNIRDLFNLGARSFWVYNTRPIGCFPSILTIFPEAARDSAGCAKEYNELAQRFNAELKKALAQLWVELSSATVVYVDIYSPLYSLFTDPTKNGFESPLVACCGQGGEYNYNVAVECGETKSVNGMDIRAGSCKDPSVRVSWDGVHFTEAANKFAFDRVSTGSFSKPPIPLKLACHRR</sequence>
<evidence type="ECO:0000256" key="3">
    <source>
        <dbReference type="ARBA" id="ARBA00022801"/>
    </source>
</evidence>